<dbReference type="EMBL" id="AZFU01000014">
    <property type="protein sequence ID" value="KRM05180.1"/>
    <property type="molecule type" value="Genomic_DNA"/>
</dbReference>
<gene>
    <name evidence="1" type="ORF">FC59_GL000239</name>
</gene>
<sequence length="125" mass="14814">MEATLMSSEFDKRVEEFFRTYQDRGMKKWAGFYLSDHTAKINQEQRRRDTVYVKKKTMSQTDIRAMLMRSFGEHRKVSVQLKELSVDNNLQADIVGFVEGYREDTAIISRNLVLIEDINHIEFIE</sequence>
<organism evidence="1 2">
    <name type="scientific">Lactobacillus kitasatonis DSM 16761 = JCM 1039</name>
    <dbReference type="NCBI Taxonomy" id="1423767"/>
    <lineage>
        <taxon>Bacteria</taxon>
        <taxon>Bacillati</taxon>
        <taxon>Bacillota</taxon>
        <taxon>Bacilli</taxon>
        <taxon>Lactobacillales</taxon>
        <taxon>Lactobacillaceae</taxon>
        <taxon>Lactobacillus</taxon>
    </lineage>
</organism>
<evidence type="ECO:0008006" key="3">
    <source>
        <dbReference type="Google" id="ProtNLM"/>
    </source>
</evidence>
<name>A0A0R1VUM7_9LACO</name>
<reference evidence="1 2" key="1">
    <citation type="journal article" date="2015" name="Genome Announc.">
        <title>Expanding the biotechnology potential of lactobacilli through comparative genomics of 213 strains and associated genera.</title>
        <authorList>
            <person name="Sun Z."/>
            <person name="Harris H.M."/>
            <person name="McCann A."/>
            <person name="Guo C."/>
            <person name="Argimon S."/>
            <person name="Zhang W."/>
            <person name="Yang X."/>
            <person name="Jeffery I.B."/>
            <person name="Cooney J.C."/>
            <person name="Kagawa T.F."/>
            <person name="Liu W."/>
            <person name="Song Y."/>
            <person name="Salvetti E."/>
            <person name="Wrobel A."/>
            <person name="Rasinkangas P."/>
            <person name="Parkhill J."/>
            <person name="Rea M.C."/>
            <person name="O'Sullivan O."/>
            <person name="Ritari J."/>
            <person name="Douillard F.P."/>
            <person name="Paul Ross R."/>
            <person name="Yang R."/>
            <person name="Briner A.E."/>
            <person name="Felis G.E."/>
            <person name="de Vos W.M."/>
            <person name="Barrangou R."/>
            <person name="Klaenhammer T.R."/>
            <person name="Caufield P.W."/>
            <person name="Cui Y."/>
            <person name="Zhang H."/>
            <person name="O'Toole P.W."/>
        </authorList>
    </citation>
    <scope>NUCLEOTIDE SEQUENCE [LARGE SCALE GENOMIC DNA]</scope>
    <source>
        <strain evidence="1 2">DSM 16761</strain>
    </source>
</reference>
<dbReference type="Proteomes" id="UP000051307">
    <property type="component" value="Unassembled WGS sequence"/>
</dbReference>
<evidence type="ECO:0000313" key="2">
    <source>
        <dbReference type="Proteomes" id="UP000051307"/>
    </source>
</evidence>
<protein>
    <recommendedName>
        <fullName evidence="3">DNA-directed RNA polymerase beta subunit</fullName>
    </recommendedName>
</protein>
<dbReference type="AlphaFoldDB" id="A0A0R1VUM7"/>
<proteinExistence type="predicted"/>
<evidence type="ECO:0000313" key="1">
    <source>
        <dbReference type="EMBL" id="KRM05180.1"/>
    </source>
</evidence>
<dbReference type="PATRIC" id="fig|1423767.3.peg.249"/>
<comment type="caution">
    <text evidence="1">The sequence shown here is derived from an EMBL/GenBank/DDBJ whole genome shotgun (WGS) entry which is preliminary data.</text>
</comment>
<accession>A0A0R1VUM7</accession>